<dbReference type="EMBL" id="CM042012">
    <property type="protein sequence ID" value="KAI3750220.1"/>
    <property type="molecule type" value="Genomic_DNA"/>
</dbReference>
<organism evidence="1 2">
    <name type="scientific">Cichorium intybus</name>
    <name type="common">Chicory</name>
    <dbReference type="NCBI Taxonomy" id="13427"/>
    <lineage>
        <taxon>Eukaryota</taxon>
        <taxon>Viridiplantae</taxon>
        <taxon>Streptophyta</taxon>
        <taxon>Embryophyta</taxon>
        <taxon>Tracheophyta</taxon>
        <taxon>Spermatophyta</taxon>
        <taxon>Magnoliopsida</taxon>
        <taxon>eudicotyledons</taxon>
        <taxon>Gunneridae</taxon>
        <taxon>Pentapetalae</taxon>
        <taxon>asterids</taxon>
        <taxon>campanulids</taxon>
        <taxon>Asterales</taxon>
        <taxon>Asteraceae</taxon>
        <taxon>Cichorioideae</taxon>
        <taxon>Cichorieae</taxon>
        <taxon>Cichoriinae</taxon>
        <taxon>Cichorium</taxon>
    </lineage>
</organism>
<gene>
    <name evidence="1" type="ORF">L2E82_20851</name>
</gene>
<protein>
    <submittedName>
        <fullName evidence="1">Uncharacterized protein</fullName>
    </submittedName>
</protein>
<evidence type="ECO:0000313" key="2">
    <source>
        <dbReference type="Proteomes" id="UP001055811"/>
    </source>
</evidence>
<reference evidence="1 2" key="2">
    <citation type="journal article" date="2022" name="Mol. Ecol. Resour.">
        <title>The genomes of chicory, endive, great burdock and yacon provide insights into Asteraceae paleo-polyploidization history and plant inulin production.</title>
        <authorList>
            <person name="Fan W."/>
            <person name="Wang S."/>
            <person name="Wang H."/>
            <person name="Wang A."/>
            <person name="Jiang F."/>
            <person name="Liu H."/>
            <person name="Zhao H."/>
            <person name="Xu D."/>
            <person name="Zhang Y."/>
        </authorList>
    </citation>
    <scope>NUCLEOTIDE SEQUENCE [LARGE SCALE GENOMIC DNA]</scope>
    <source>
        <strain evidence="2">cv. Punajuju</strain>
        <tissue evidence="1">Leaves</tissue>
    </source>
</reference>
<sequence length="140" mass="15239">MNFPKQYENEKIKKQNRRNPAVALIVYVYPSVTLNFPPTKAKHNFFDHQHNPSLSTSKSQTSIHPFFVCKHSSYEMAQVSIIVKKVSVLALVALSATATVSAQAMAPAPSPDAGAAFSIPALGVVFGSSMLLSFVAIFRN</sequence>
<evidence type="ECO:0000313" key="1">
    <source>
        <dbReference type="EMBL" id="KAI3750220.1"/>
    </source>
</evidence>
<comment type="caution">
    <text evidence="1">The sequence shown here is derived from an EMBL/GenBank/DDBJ whole genome shotgun (WGS) entry which is preliminary data.</text>
</comment>
<reference evidence="2" key="1">
    <citation type="journal article" date="2022" name="Mol. Ecol. Resour.">
        <title>The genomes of chicory, endive, great burdock and yacon provide insights into Asteraceae palaeo-polyploidization history and plant inulin production.</title>
        <authorList>
            <person name="Fan W."/>
            <person name="Wang S."/>
            <person name="Wang H."/>
            <person name="Wang A."/>
            <person name="Jiang F."/>
            <person name="Liu H."/>
            <person name="Zhao H."/>
            <person name="Xu D."/>
            <person name="Zhang Y."/>
        </authorList>
    </citation>
    <scope>NUCLEOTIDE SEQUENCE [LARGE SCALE GENOMIC DNA]</scope>
    <source>
        <strain evidence="2">cv. Punajuju</strain>
    </source>
</reference>
<dbReference type="Proteomes" id="UP001055811">
    <property type="component" value="Linkage Group LG04"/>
</dbReference>
<name>A0ACB9DUX5_CICIN</name>
<proteinExistence type="predicted"/>
<accession>A0ACB9DUX5</accession>
<keyword evidence="2" id="KW-1185">Reference proteome</keyword>